<evidence type="ECO:0000313" key="1">
    <source>
        <dbReference type="EMBL" id="CAJ2678618.1"/>
    </source>
</evidence>
<accession>A0ACB0MDB8</accession>
<comment type="caution">
    <text evidence="1">The sequence shown here is derived from an EMBL/GenBank/DDBJ whole genome shotgun (WGS) entry which is preliminary data.</text>
</comment>
<proteinExistence type="predicted"/>
<keyword evidence="2" id="KW-1185">Reference proteome</keyword>
<organism evidence="1 2">
    <name type="scientific">Trifolium pratense</name>
    <name type="common">Red clover</name>
    <dbReference type="NCBI Taxonomy" id="57577"/>
    <lineage>
        <taxon>Eukaryota</taxon>
        <taxon>Viridiplantae</taxon>
        <taxon>Streptophyta</taxon>
        <taxon>Embryophyta</taxon>
        <taxon>Tracheophyta</taxon>
        <taxon>Spermatophyta</taxon>
        <taxon>Magnoliopsida</taxon>
        <taxon>eudicotyledons</taxon>
        <taxon>Gunneridae</taxon>
        <taxon>Pentapetalae</taxon>
        <taxon>rosids</taxon>
        <taxon>fabids</taxon>
        <taxon>Fabales</taxon>
        <taxon>Fabaceae</taxon>
        <taxon>Papilionoideae</taxon>
        <taxon>50 kb inversion clade</taxon>
        <taxon>NPAAA clade</taxon>
        <taxon>Hologalegina</taxon>
        <taxon>IRL clade</taxon>
        <taxon>Trifolieae</taxon>
        <taxon>Trifolium</taxon>
    </lineage>
</organism>
<reference evidence="1" key="1">
    <citation type="submission" date="2023-10" db="EMBL/GenBank/DDBJ databases">
        <authorList>
            <person name="Rodriguez Cubillos JULIANA M."/>
            <person name="De Vega J."/>
        </authorList>
    </citation>
    <scope>NUCLEOTIDE SEQUENCE</scope>
</reference>
<dbReference type="EMBL" id="CASHSV030000823">
    <property type="protein sequence ID" value="CAJ2678618.1"/>
    <property type="molecule type" value="Genomic_DNA"/>
</dbReference>
<name>A0ACB0MDB8_TRIPR</name>
<evidence type="ECO:0000313" key="2">
    <source>
        <dbReference type="Proteomes" id="UP001177021"/>
    </source>
</evidence>
<gene>
    <name evidence="1" type="ORF">MILVUS5_LOCUS40880</name>
</gene>
<dbReference type="Proteomes" id="UP001177021">
    <property type="component" value="Unassembled WGS sequence"/>
</dbReference>
<sequence length="134" mass="15167">MRSLTLFSLFFLIPAATAGHRRRKTPNQLTQKPLSRKTFFFFSDGPKIINPNPQISIPQILIFEIVDEIGYLDVNKLRISTEKEILSWALKVHKFGFGLSGDKAMIFCFVEFTEPKCALTAMEALQGICDGLKL</sequence>
<protein>
    <submittedName>
        <fullName evidence="1">Uncharacterized protein</fullName>
    </submittedName>
</protein>